<evidence type="ECO:0000259" key="39">
    <source>
        <dbReference type="Pfam" id="PF01425"/>
    </source>
</evidence>
<dbReference type="Pfam" id="PF13358">
    <property type="entry name" value="DDE_3"/>
    <property type="match status" value="1"/>
</dbReference>
<evidence type="ECO:0000256" key="20">
    <source>
        <dbReference type="ARBA" id="ARBA00051454"/>
    </source>
</evidence>
<keyword evidence="7" id="KW-0443">Lipid metabolism</keyword>
<evidence type="ECO:0000256" key="1">
    <source>
        <dbReference type="ARBA" id="ARBA00000208"/>
    </source>
</evidence>
<comment type="catalytic activity">
    <reaction evidence="29">
        <text>N-tricosanoyl-taurine + H2O = tricosanoate + taurine</text>
        <dbReference type="Rhea" id="RHEA:63164"/>
        <dbReference type="ChEBI" id="CHEBI:15377"/>
        <dbReference type="ChEBI" id="CHEBI:79007"/>
        <dbReference type="ChEBI" id="CHEBI:146197"/>
        <dbReference type="ChEBI" id="CHEBI:507393"/>
    </reaction>
    <physiologicalReaction direction="left-to-right" evidence="29">
        <dbReference type="Rhea" id="RHEA:63165"/>
    </physiologicalReaction>
</comment>
<evidence type="ECO:0000256" key="11">
    <source>
        <dbReference type="ARBA" id="ARBA00048606"/>
    </source>
</evidence>
<evidence type="ECO:0000256" key="36">
    <source>
        <dbReference type="ARBA" id="ARBA00077157"/>
    </source>
</evidence>
<evidence type="ECO:0000256" key="3">
    <source>
        <dbReference type="ARBA" id="ARBA00012112"/>
    </source>
</evidence>
<comment type="catalytic activity">
    <reaction evidence="13">
        <text>(11Z,14Z)-eicosadienamide + H2O = (11Z,14Z)-eicosadienoate + NH4(+)</text>
        <dbReference type="Rhea" id="RHEA:63004"/>
        <dbReference type="ChEBI" id="CHEBI:15377"/>
        <dbReference type="ChEBI" id="CHEBI:28938"/>
        <dbReference type="ChEBI" id="CHEBI:77220"/>
        <dbReference type="ChEBI" id="CHEBI:146165"/>
    </reaction>
    <physiologicalReaction direction="left-to-right" evidence="13">
        <dbReference type="Rhea" id="RHEA:63005"/>
    </physiologicalReaction>
</comment>
<evidence type="ECO:0000256" key="18">
    <source>
        <dbReference type="ARBA" id="ARBA00051311"/>
    </source>
</evidence>
<dbReference type="InterPro" id="IPR020556">
    <property type="entry name" value="Amidase_CS"/>
</dbReference>
<dbReference type="GO" id="GO:0004040">
    <property type="term" value="F:amidase activity"/>
    <property type="evidence" value="ECO:0007669"/>
    <property type="project" value="TreeGrafter"/>
</dbReference>
<evidence type="ECO:0000256" key="29">
    <source>
        <dbReference type="ARBA" id="ARBA00052634"/>
    </source>
</evidence>
<evidence type="ECO:0000256" key="4">
    <source>
        <dbReference type="ARBA" id="ARBA00022553"/>
    </source>
</evidence>
<comment type="catalytic activity">
    <reaction evidence="16">
        <text>N-(15Z-tetracosenoyl)-ethanolamine + H2O = (15Z)-tetracosenoate + ethanolamine</text>
        <dbReference type="Rhea" id="RHEA:63144"/>
        <dbReference type="ChEBI" id="CHEBI:15377"/>
        <dbReference type="ChEBI" id="CHEBI:32392"/>
        <dbReference type="ChEBI" id="CHEBI:57603"/>
        <dbReference type="ChEBI" id="CHEBI:146187"/>
    </reaction>
    <physiologicalReaction direction="left-to-right" evidence="16">
        <dbReference type="Rhea" id="RHEA:63145"/>
    </physiologicalReaction>
</comment>
<evidence type="ECO:0000256" key="10">
    <source>
        <dbReference type="ARBA" id="ARBA00048052"/>
    </source>
</evidence>
<feature type="coiled-coil region" evidence="38">
    <location>
        <begin position="40"/>
        <end position="71"/>
    </location>
</feature>
<comment type="catalytic activity">
    <reaction evidence="19">
        <text>N-(9Z-hexadecenoyl) ethanolamine + H2O = (9Z)-hexadecenoate + ethanolamine</text>
        <dbReference type="Rhea" id="RHEA:35563"/>
        <dbReference type="ChEBI" id="CHEBI:15377"/>
        <dbReference type="ChEBI" id="CHEBI:32372"/>
        <dbReference type="ChEBI" id="CHEBI:57603"/>
        <dbReference type="ChEBI" id="CHEBI:71465"/>
    </reaction>
    <physiologicalReaction direction="left-to-right" evidence="19">
        <dbReference type="Rhea" id="RHEA:35564"/>
    </physiologicalReaction>
</comment>
<comment type="catalytic activity">
    <reaction evidence="8">
        <text>(9Z)-octadecenoate + glycine = N-(9Z-octadecenoyl)glycine + H2O</text>
        <dbReference type="Rhea" id="RHEA:51316"/>
        <dbReference type="ChEBI" id="CHEBI:15377"/>
        <dbReference type="ChEBI" id="CHEBI:30823"/>
        <dbReference type="ChEBI" id="CHEBI:57305"/>
        <dbReference type="ChEBI" id="CHEBI:133992"/>
    </reaction>
    <physiologicalReaction direction="right-to-left" evidence="8">
        <dbReference type="Rhea" id="RHEA:51318"/>
    </physiologicalReaction>
</comment>
<keyword evidence="5" id="KW-0378">Hydrolase</keyword>
<dbReference type="Gene3D" id="3.90.1300.10">
    <property type="entry name" value="Amidase signature (AS) domain"/>
    <property type="match status" value="2"/>
</dbReference>
<accession>A0AAE0VEQ1</accession>
<evidence type="ECO:0000256" key="27">
    <source>
        <dbReference type="ARBA" id="ARBA00052512"/>
    </source>
</evidence>
<comment type="catalytic activity">
    <reaction evidence="15">
        <text>tetradecamide + H2O = tetradecanoate + NH4(+)</text>
        <dbReference type="Rhea" id="RHEA:62992"/>
        <dbReference type="ChEBI" id="CHEBI:15377"/>
        <dbReference type="ChEBI" id="CHEBI:28938"/>
        <dbReference type="ChEBI" id="CHEBI:30807"/>
        <dbReference type="ChEBI" id="CHEBI:137125"/>
    </reaction>
    <physiologicalReaction direction="left-to-right" evidence="15">
        <dbReference type="Rhea" id="RHEA:62993"/>
    </physiologicalReaction>
</comment>
<organism evidence="41 42">
    <name type="scientific">Hemibagrus guttatus</name>
    <dbReference type="NCBI Taxonomy" id="175788"/>
    <lineage>
        <taxon>Eukaryota</taxon>
        <taxon>Metazoa</taxon>
        <taxon>Chordata</taxon>
        <taxon>Craniata</taxon>
        <taxon>Vertebrata</taxon>
        <taxon>Euteleostomi</taxon>
        <taxon>Actinopterygii</taxon>
        <taxon>Neopterygii</taxon>
        <taxon>Teleostei</taxon>
        <taxon>Ostariophysi</taxon>
        <taxon>Siluriformes</taxon>
        <taxon>Bagridae</taxon>
        <taxon>Hemibagrus</taxon>
    </lineage>
</organism>
<evidence type="ECO:0000256" key="38">
    <source>
        <dbReference type="SAM" id="Coils"/>
    </source>
</evidence>
<comment type="catalytic activity">
    <reaction evidence="23">
        <text>N-(9Z-octadecenoyl)-taurine + H2O = taurine + (9Z)-octadecenoate</text>
        <dbReference type="Rhea" id="RHEA:63148"/>
        <dbReference type="ChEBI" id="CHEBI:15377"/>
        <dbReference type="ChEBI" id="CHEBI:30823"/>
        <dbReference type="ChEBI" id="CHEBI:146191"/>
        <dbReference type="ChEBI" id="CHEBI:507393"/>
    </reaction>
    <physiologicalReaction direction="left-to-right" evidence="23">
        <dbReference type="Rhea" id="RHEA:63149"/>
    </physiologicalReaction>
</comment>
<dbReference type="InterPro" id="IPR023631">
    <property type="entry name" value="Amidase_dom"/>
</dbReference>
<evidence type="ECO:0000256" key="31">
    <source>
        <dbReference type="ARBA" id="ARBA00052818"/>
    </source>
</evidence>
<evidence type="ECO:0000313" key="41">
    <source>
        <dbReference type="EMBL" id="KAK3557631.1"/>
    </source>
</evidence>
<comment type="catalytic activity">
    <reaction evidence="20">
        <text>N-octadecanoyl ethanolamine + H2O = octadecanoate + ethanolamine</text>
        <dbReference type="Rhea" id="RHEA:63124"/>
        <dbReference type="ChEBI" id="CHEBI:15377"/>
        <dbReference type="ChEBI" id="CHEBI:25629"/>
        <dbReference type="ChEBI" id="CHEBI:57603"/>
        <dbReference type="ChEBI" id="CHEBI:85299"/>
    </reaction>
    <physiologicalReaction direction="left-to-right" evidence="20">
        <dbReference type="Rhea" id="RHEA:63125"/>
    </physiologicalReaction>
</comment>
<evidence type="ECO:0000259" key="40">
    <source>
        <dbReference type="Pfam" id="PF13358"/>
    </source>
</evidence>
<dbReference type="GO" id="GO:0017064">
    <property type="term" value="F:fatty acid amide hydrolase activity"/>
    <property type="evidence" value="ECO:0007669"/>
    <property type="project" value="UniProtKB-EC"/>
</dbReference>
<evidence type="ECO:0000256" key="14">
    <source>
        <dbReference type="ARBA" id="ARBA00050481"/>
    </source>
</evidence>
<evidence type="ECO:0000256" key="25">
    <source>
        <dbReference type="ARBA" id="ARBA00052426"/>
    </source>
</evidence>
<evidence type="ECO:0000256" key="6">
    <source>
        <dbReference type="ARBA" id="ARBA00022963"/>
    </source>
</evidence>
<comment type="catalytic activity">
    <reaction evidence="28">
        <text>N-(15Z-tetracosenoyl)-taurine + H2O = (15Z)-tetracosenoate + taurine</text>
        <dbReference type="Rhea" id="RHEA:63160"/>
        <dbReference type="ChEBI" id="CHEBI:15377"/>
        <dbReference type="ChEBI" id="CHEBI:32392"/>
        <dbReference type="ChEBI" id="CHEBI:146198"/>
        <dbReference type="ChEBI" id="CHEBI:507393"/>
    </reaction>
    <physiologicalReaction direction="left-to-right" evidence="28">
        <dbReference type="Rhea" id="RHEA:63161"/>
    </physiologicalReaction>
</comment>
<proteinExistence type="inferred from homology"/>
<dbReference type="SUPFAM" id="SSF75304">
    <property type="entry name" value="Amidase signature (AS) enzymes"/>
    <property type="match status" value="2"/>
</dbReference>
<evidence type="ECO:0000256" key="30">
    <source>
        <dbReference type="ARBA" id="ARBA00052709"/>
    </source>
</evidence>
<evidence type="ECO:0000256" key="7">
    <source>
        <dbReference type="ARBA" id="ARBA00023098"/>
    </source>
</evidence>
<evidence type="ECO:0000256" key="2">
    <source>
        <dbReference type="ARBA" id="ARBA00009199"/>
    </source>
</evidence>
<keyword evidence="4" id="KW-0597">Phosphoprotein</keyword>
<dbReference type="InterPro" id="IPR038717">
    <property type="entry name" value="Tc1-like_DDE_dom"/>
</dbReference>
<dbReference type="EMBL" id="JAUCMX010000001">
    <property type="protein sequence ID" value="KAK3557631.1"/>
    <property type="molecule type" value="Genomic_DNA"/>
</dbReference>
<dbReference type="FunFam" id="3.90.1300.10:FF:000001">
    <property type="entry name" value="Fatty-acid amide hydrolase 1"/>
    <property type="match status" value="1"/>
</dbReference>
<gene>
    <name evidence="41" type="ORF">QTP70_031345</name>
</gene>
<comment type="catalytic activity">
    <reaction evidence="12">
        <text>N-(5Z,8Z,11Z,14Z-eicosatetraenoyl)-L-serine + H2O = (5Z,8Z,11Z,14Z)-eicosatetraenoate + L-serine</text>
        <dbReference type="Rhea" id="RHEA:64116"/>
        <dbReference type="ChEBI" id="CHEBI:15377"/>
        <dbReference type="ChEBI" id="CHEBI:32395"/>
        <dbReference type="ChEBI" id="CHEBI:33384"/>
        <dbReference type="ChEBI" id="CHEBI:149697"/>
    </reaction>
    <physiologicalReaction direction="left-to-right" evidence="12">
        <dbReference type="Rhea" id="RHEA:64117"/>
    </physiologicalReaction>
</comment>
<evidence type="ECO:0000313" key="42">
    <source>
        <dbReference type="Proteomes" id="UP001274896"/>
    </source>
</evidence>
<comment type="catalytic activity">
    <reaction evidence="11">
        <text>N-(5Z,8Z,11Z,14Z-eicosatetraenoyl)-ethanolamine + H2O = ethanolamine + (5Z,8Z,11Z,14Z)-eicosatetraenoate</text>
        <dbReference type="Rhea" id="RHEA:26136"/>
        <dbReference type="ChEBI" id="CHEBI:2700"/>
        <dbReference type="ChEBI" id="CHEBI:15377"/>
        <dbReference type="ChEBI" id="CHEBI:32395"/>
        <dbReference type="ChEBI" id="CHEBI:57603"/>
        <dbReference type="EC" id="3.5.1.99"/>
    </reaction>
    <physiologicalReaction direction="left-to-right" evidence="11">
        <dbReference type="Rhea" id="RHEA:26137"/>
    </physiologicalReaction>
</comment>
<evidence type="ECO:0000256" key="22">
    <source>
        <dbReference type="ARBA" id="ARBA00051914"/>
    </source>
</evidence>
<evidence type="ECO:0000256" key="8">
    <source>
        <dbReference type="ARBA" id="ARBA00047450"/>
    </source>
</evidence>
<feature type="domain" description="Amidase" evidence="39">
    <location>
        <begin position="102"/>
        <end position="426"/>
    </location>
</feature>
<feature type="domain" description="Tc1-like transposase DDE" evidence="40">
    <location>
        <begin position="472"/>
        <end position="520"/>
    </location>
</feature>
<reference evidence="41" key="1">
    <citation type="submission" date="2023-06" db="EMBL/GenBank/DDBJ databases">
        <title>Male Hemibagrus guttatus genome.</title>
        <authorList>
            <person name="Bian C."/>
        </authorList>
    </citation>
    <scope>NUCLEOTIDE SEQUENCE</scope>
    <source>
        <strain evidence="41">Male_cb2023</strain>
        <tissue evidence="41">Muscle</tissue>
    </source>
</reference>
<evidence type="ECO:0000256" key="21">
    <source>
        <dbReference type="ARBA" id="ARBA00051492"/>
    </source>
</evidence>
<comment type="catalytic activity">
    <reaction evidence="22">
        <text>N-docosanoyl-taurine + H2O = docosanoate + taurine</text>
        <dbReference type="Rhea" id="RHEA:63156"/>
        <dbReference type="ChEBI" id="CHEBI:15377"/>
        <dbReference type="ChEBI" id="CHEBI:23858"/>
        <dbReference type="ChEBI" id="CHEBI:146196"/>
        <dbReference type="ChEBI" id="CHEBI:507393"/>
    </reaction>
    <physiologicalReaction direction="left-to-right" evidence="22">
        <dbReference type="Rhea" id="RHEA:63157"/>
    </physiologicalReaction>
</comment>
<comment type="catalytic activity">
    <reaction evidence="27">
        <text>(6Z)-octadecenamide + H2O = (6Z)-octadecenoate + NH4(+)</text>
        <dbReference type="Rhea" id="RHEA:63008"/>
        <dbReference type="ChEBI" id="CHEBI:15377"/>
        <dbReference type="ChEBI" id="CHEBI:28938"/>
        <dbReference type="ChEBI" id="CHEBI:32375"/>
        <dbReference type="ChEBI" id="CHEBI:146168"/>
    </reaction>
    <physiologicalReaction direction="left-to-right" evidence="27">
        <dbReference type="Rhea" id="RHEA:63009"/>
    </physiologicalReaction>
</comment>
<protein>
    <recommendedName>
        <fullName evidence="34">Fatty-acid amide hydrolase 1</fullName>
        <ecNumber evidence="3">3.5.1.99</ecNumber>
    </recommendedName>
    <alternativeName>
        <fullName evidence="37">Anandamide amidohydrolase 1</fullName>
    </alternativeName>
    <alternativeName>
        <fullName evidence="35">Fatty acid ester hydrolase</fullName>
    </alternativeName>
    <alternativeName>
        <fullName evidence="36">Oleamide hydrolase 1</fullName>
    </alternativeName>
</protein>
<comment type="catalytic activity">
    <reaction evidence="9">
        <text>2-(5Z,8Z,11Z,14Z-eicosatetraenoyl)-glycerol + H2O = glycerol + (5Z,8Z,11Z,14Z)-eicosatetraenoate + H(+)</text>
        <dbReference type="Rhea" id="RHEA:26132"/>
        <dbReference type="ChEBI" id="CHEBI:15377"/>
        <dbReference type="ChEBI" id="CHEBI:15378"/>
        <dbReference type="ChEBI" id="CHEBI:17754"/>
        <dbReference type="ChEBI" id="CHEBI:32395"/>
        <dbReference type="ChEBI" id="CHEBI:52392"/>
    </reaction>
    <physiologicalReaction direction="left-to-right" evidence="9">
        <dbReference type="Rhea" id="RHEA:26133"/>
    </physiologicalReaction>
</comment>
<comment type="catalytic activity">
    <reaction evidence="31">
        <text>(11Z,14Z,17Z)-eicosatrienamide + H2O = (11Z,14Z,17Z)-eicosatrienoate + NH4(+)</text>
        <dbReference type="Rhea" id="RHEA:63000"/>
        <dbReference type="ChEBI" id="CHEBI:15377"/>
        <dbReference type="ChEBI" id="CHEBI:28938"/>
        <dbReference type="ChEBI" id="CHEBI:77223"/>
        <dbReference type="ChEBI" id="CHEBI:146164"/>
    </reaction>
    <physiologicalReaction direction="left-to-right" evidence="31">
        <dbReference type="Rhea" id="RHEA:63001"/>
    </physiologicalReaction>
</comment>
<evidence type="ECO:0000256" key="13">
    <source>
        <dbReference type="ARBA" id="ARBA00050403"/>
    </source>
</evidence>
<comment type="catalytic activity">
    <reaction evidence="32">
        <text>(8Z,11Z,14Z)-eicosatrienamide + H2O = (8Z,11Z,14Z)-eicosatrienoate + NH4(+)</text>
        <dbReference type="Rhea" id="RHEA:62996"/>
        <dbReference type="ChEBI" id="CHEBI:15377"/>
        <dbReference type="ChEBI" id="CHEBI:28938"/>
        <dbReference type="ChEBI" id="CHEBI:71589"/>
        <dbReference type="ChEBI" id="CHEBI:146163"/>
    </reaction>
    <physiologicalReaction direction="left-to-right" evidence="32">
        <dbReference type="Rhea" id="RHEA:62997"/>
    </physiologicalReaction>
</comment>
<dbReference type="InterPro" id="IPR036928">
    <property type="entry name" value="AS_sf"/>
</dbReference>
<evidence type="ECO:0000256" key="24">
    <source>
        <dbReference type="ARBA" id="ARBA00052337"/>
    </source>
</evidence>
<evidence type="ECO:0000256" key="5">
    <source>
        <dbReference type="ARBA" id="ARBA00022801"/>
    </source>
</evidence>
<sequence length="705" mass="78389">MEILNQEEQVGDMDGEWKRVAVPLLCAAGVTVLLLKWRDQQKVKRKLQRAREKREKEIEQAEKAISRFKAQNAGVDMSSIVTLPLAELSQKIRGGSLKPDTVLYAYMEKALEVHKKLNCGTAVLIDSLKQVEDIESPKDGLLYGIPISIKDNVDYKGYDSTCGVLTKLDDPAIKDSVVVSVLKKQGAIPFIKTNVPQGLLSYECSNPIYGRTVNPCNLEKTSGGSSGGEGALIAGGGSILGLGTDIGGSIRIPAAFCGISGLKPTRNRISLHGLSSCVKGGKTALSSVGPMAHDVESLALCMRALLCTDMFTLDPTVPPIPFNQQVYESLEPLRIGYYENDGYHQPSPSMSRALRETKELLEKAGHTLIRFHPPQMFTAFNEYVARGNLADGGATLLEHLKPGPVDPCLQDQATHYGLPMFMKKMISLILRPFYPRMAALINATCGVSSPADLWKQHELVEFGDDPFLFQHDCTPVHKARSIKTWMREFGVEELDWPAQSPDLNPIEHLWDELERRLRARPSRPTSVPDLTNALLVEWSKIPINTLLNLVESLPRRFEAVIAAKGWTTPYYIHVQDYIHETLAEWEKLELDVLLCPMLGPAYNFNYTGKLTSALSYTALYNVLNFPVGVVPVTEVTAEDEAQLKHYTGNFRDVWDKTFVKAIRGGVGLPIAVQCVARPWQEEMCLRLMREVEKLSAKNKRSKTHH</sequence>
<dbReference type="PANTHER" id="PTHR45847">
    <property type="entry name" value="FATTY ACID AMIDE HYDROLASE"/>
    <property type="match status" value="1"/>
</dbReference>
<comment type="catalytic activity">
    <reaction evidence="21">
        <text>N-tetracosanoyl-taurine + H2O = tetracosanoate + taurine</text>
        <dbReference type="Rhea" id="RHEA:63140"/>
        <dbReference type="ChEBI" id="CHEBI:15377"/>
        <dbReference type="ChEBI" id="CHEBI:31014"/>
        <dbReference type="ChEBI" id="CHEBI:132049"/>
        <dbReference type="ChEBI" id="CHEBI:507393"/>
    </reaction>
    <physiologicalReaction direction="left-to-right" evidence="21">
        <dbReference type="Rhea" id="RHEA:63141"/>
    </physiologicalReaction>
</comment>
<comment type="catalytic activity">
    <reaction evidence="24">
        <text>(9Z,12Z,15Z)-octadecatrienamide + H2O = (9Z,12Z,15Z)-octadecatrienoate + NH4(+)</text>
        <dbReference type="Rhea" id="RHEA:62976"/>
        <dbReference type="ChEBI" id="CHEBI:15377"/>
        <dbReference type="ChEBI" id="CHEBI:28938"/>
        <dbReference type="ChEBI" id="CHEBI:32387"/>
        <dbReference type="ChEBI" id="CHEBI:142684"/>
    </reaction>
    <physiologicalReaction direction="left-to-right" evidence="24">
        <dbReference type="Rhea" id="RHEA:62977"/>
    </physiologicalReaction>
</comment>
<dbReference type="PROSITE" id="PS00571">
    <property type="entry name" value="AMIDASES"/>
    <property type="match status" value="1"/>
</dbReference>
<comment type="catalytic activity">
    <reaction evidence="30">
        <text>N-(5Z,8Z,11Z,14Z)-eicosatetraenoyl-glycine + H2O = (5Z,8Z,11Z,14Z)-eicosatetraenoate + glycine</text>
        <dbReference type="Rhea" id="RHEA:64108"/>
        <dbReference type="ChEBI" id="CHEBI:15377"/>
        <dbReference type="ChEBI" id="CHEBI:32395"/>
        <dbReference type="ChEBI" id="CHEBI:57305"/>
        <dbReference type="ChEBI" id="CHEBI:59002"/>
    </reaction>
    <physiologicalReaction direction="left-to-right" evidence="30">
        <dbReference type="Rhea" id="RHEA:64109"/>
    </physiologicalReaction>
</comment>
<feature type="domain" description="Amidase" evidence="39">
    <location>
        <begin position="565"/>
        <end position="685"/>
    </location>
</feature>
<evidence type="ECO:0000256" key="32">
    <source>
        <dbReference type="ARBA" id="ARBA00052857"/>
    </source>
</evidence>
<evidence type="ECO:0000256" key="23">
    <source>
        <dbReference type="ARBA" id="ARBA00052289"/>
    </source>
</evidence>
<comment type="catalytic activity">
    <reaction evidence="1">
        <text>(9Z)-octadecenamide + H2O = (9Z)-octadecenoate + NH4(+)</text>
        <dbReference type="Rhea" id="RHEA:26506"/>
        <dbReference type="ChEBI" id="CHEBI:15377"/>
        <dbReference type="ChEBI" id="CHEBI:28938"/>
        <dbReference type="ChEBI" id="CHEBI:30823"/>
        <dbReference type="ChEBI" id="CHEBI:116314"/>
        <dbReference type="EC" id="3.5.1.99"/>
    </reaction>
    <physiologicalReaction direction="left-to-right" evidence="1">
        <dbReference type="Rhea" id="RHEA:26507"/>
    </physiologicalReaction>
</comment>
<keyword evidence="6" id="KW-0442">Lipid degradation</keyword>
<evidence type="ECO:0000256" key="34">
    <source>
        <dbReference type="ARBA" id="ARBA00073178"/>
    </source>
</evidence>
<comment type="catalytic activity">
    <reaction evidence="26">
        <text>N-docosanoyl-ethanolamine + H2O = docosanoate + ethanolamine</text>
        <dbReference type="Rhea" id="RHEA:63128"/>
        <dbReference type="ChEBI" id="CHEBI:15377"/>
        <dbReference type="ChEBI" id="CHEBI:23858"/>
        <dbReference type="ChEBI" id="CHEBI:57603"/>
        <dbReference type="ChEBI" id="CHEBI:146186"/>
    </reaction>
    <physiologicalReaction direction="left-to-right" evidence="26">
        <dbReference type="Rhea" id="RHEA:63129"/>
    </physiologicalReaction>
</comment>
<dbReference type="PANTHER" id="PTHR45847:SF6">
    <property type="entry name" value="FATTY ACID AMIDE HYDROLASE"/>
    <property type="match status" value="1"/>
</dbReference>
<comment type="catalytic activity">
    <reaction evidence="14">
        <text>1-O-methyl-(5Z,8Z,11Z,14Z)-eicosatetraenoate + H2O = methanol + (5Z,8Z,11Z,14Z)-eicosatetraenoate + H(+)</text>
        <dbReference type="Rhea" id="RHEA:63052"/>
        <dbReference type="ChEBI" id="CHEBI:15377"/>
        <dbReference type="ChEBI" id="CHEBI:15378"/>
        <dbReference type="ChEBI" id="CHEBI:17790"/>
        <dbReference type="ChEBI" id="CHEBI:32395"/>
        <dbReference type="ChEBI" id="CHEBI:78033"/>
    </reaction>
    <physiologicalReaction direction="left-to-right" evidence="14">
        <dbReference type="Rhea" id="RHEA:63053"/>
    </physiologicalReaction>
</comment>
<evidence type="ECO:0000256" key="15">
    <source>
        <dbReference type="ARBA" id="ARBA00050766"/>
    </source>
</evidence>
<evidence type="ECO:0000256" key="16">
    <source>
        <dbReference type="ARBA" id="ARBA00050992"/>
    </source>
</evidence>
<comment type="catalytic activity">
    <reaction evidence="18">
        <text>(11Z)-eicosenamide + H2O = (11Z)-eicosenoate + NH4(+)</text>
        <dbReference type="Rhea" id="RHEA:63120"/>
        <dbReference type="ChEBI" id="CHEBI:15377"/>
        <dbReference type="ChEBI" id="CHEBI:28938"/>
        <dbReference type="ChEBI" id="CHEBI:32426"/>
        <dbReference type="ChEBI" id="CHEBI:146167"/>
    </reaction>
    <physiologicalReaction direction="left-to-right" evidence="18">
        <dbReference type="Rhea" id="RHEA:63121"/>
    </physiologicalReaction>
</comment>
<evidence type="ECO:0000256" key="33">
    <source>
        <dbReference type="ARBA" id="ARBA00052906"/>
    </source>
</evidence>
<evidence type="ECO:0000256" key="12">
    <source>
        <dbReference type="ARBA" id="ARBA00050294"/>
    </source>
</evidence>
<evidence type="ECO:0000256" key="19">
    <source>
        <dbReference type="ARBA" id="ARBA00051346"/>
    </source>
</evidence>
<keyword evidence="42" id="KW-1185">Reference proteome</keyword>
<comment type="catalytic activity">
    <reaction evidence="17">
        <text>(5Z,8Z,11Z,14Z)-eicosatetraenamide + H2O = (5Z,8Z,11Z,14Z)-eicosatetraenoate + NH4(+)</text>
        <dbReference type="Rhea" id="RHEA:63016"/>
        <dbReference type="ChEBI" id="CHEBI:15377"/>
        <dbReference type="ChEBI" id="CHEBI:28938"/>
        <dbReference type="ChEBI" id="CHEBI:32395"/>
        <dbReference type="ChEBI" id="CHEBI:137830"/>
    </reaction>
    <physiologicalReaction direction="left-to-right" evidence="17">
        <dbReference type="Rhea" id="RHEA:63017"/>
    </physiologicalReaction>
</comment>
<evidence type="ECO:0000256" key="37">
    <source>
        <dbReference type="ARBA" id="ARBA00077216"/>
    </source>
</evidence>
<dbReference type="AlphaFoldDB" id="A0AAE0VEQ1"/>
<evidence type="ECO:0000256" key="35">
    <source>
        <dbReference type="ARBA" id="ARBA00077111"/>
    </source>
</evidence>
<dbReference type="Pfam" id="PF01425">
    <property type="entry name" value="Amidase"/>
    <property type="match status" value="2"/>
</dbReference>
<dbReference type="GO" id="GO:0009062">
    <property type="term" value="P:fatty acid catabolic process"/>
    <property type="evidence" value="ECO:0007669"/>
    <property type="project" value="TreeGrafter"/>
</dbReference>
<dbReference type="InterPro" id="IPR052096">
    <property type="entry name" value="Endocannabinoid_amidase"/>
</dbReference>
<evidence type="ECO:0000256" key="28">
    <source>
        <dbReference type="ARBA" id="ARBA00052514"/>
    </source>
</evidence>
<evidence type="ECO:0000256" key="17">
    <source>
        <dbReference type="ARBA" id="ARBA00051200"/>
    </source>
</evidence>
<comment type="similarity">
    <text evidence="2">Belongs to the amidase family.</text>
</comment>
<comment type="caution">
    <text evidence="41">The sequence shown here is derived from an EMBL/GenBank/DDBJ whole genome shotgun (WGS) entry which is preliminary data.</text>
</comment>
<evidence type="ECO:0000256" key="9">
    <source>
        <dbReference type="ARBA" id="ARBA00047476"/>
    </source>
</evidence>
<dbReference type="Proteomes" id="UP001274896">
    <property type="component" value="Unassembled WGS sequence"/>
</dbReference>
<comment type="catalytic activity">
    <reaction evidence="33">
        <text>(15Z)-tetracosenamide + H2O = (15Z)-tetracosenoate + NH4(+)</text>
        <dbReference type="Rhea" id="RHEA:63028"/>
        <dbReference type="ChEBI" id="CHEBI:15377"/>
        <dbReference type="ChEBI" id="CHEBI:28938"/>
        <dbReference type="ChEBI" id="CHEBI:32392"/>
        <dbReference type="ChEBI" id="CHEBI:146166"/>
    </reaction>
    <physiologicalReaction direction="left-to-right" evidence="33">
        <dbReference type="Rhea" id="RHEA:63029"/>
    </physiologicalReaction>
</comment>
<dbReference type="EC" id="3.5.1.99" evidence="3"/>
<evidence type="ECO:0000256" key="26">
    <source>
        <dbReference type="ARBA" id="ARBA00052458"/>
    </source>
</evidence>
<keyword evidence="38" id="KW-0175">Coiled coil</keyword>
<name>A0AAE0VEQ1_9TELE</name>
<comment type="catalytic activity">
    <reaction evidence="10">
        <text>N-(9Z-octadecenoyl) ethanolamine + H2O = ethanolamine + (9Z)-octadecenoate</text>
        <dbReference type="Rhea" id="RHEA:45060"/>
        <dbReference type="ChEBI" id="CHEBI:15377"/>
        <dbReference type="ChEBI" id="CHEBI:30823"/>
        <dbReference type="ChEBI" id="CHEBI:57603"/>
        <dbReference type="ChEBI" id="CHEBI:71466"/>
    </reaction>
    <physiologicalReaction direction="left-to-right" evidence="10">
        <dbReference type="Rhea" id="RHEA:45061"/>
    </physiologicalReaction>
</comment>
<comment type="catalytic activity">
    <reaction evidence="25">
        <text>(9Z,12Z)-octadecadienamide + H2O = (9Z,12Z)-octadecadienoate + NH4(+)</text>
        <dbReference type="Rhea" id="RHEA:63020"/>
        <dbReference type="ChEBI" id="CHEBI:15377"/>
        <dbReference type="ChEBI" id="CHEBI:28938"/>
        <dbReference type="ChEBI" id="CHEBI:30245"/>
        <dbReference type="ChEBI" id="CHEBI:82984"/>
    </reaction>
    <physiologicalReaction direction="left-to-right" evidence="25">
        <dbReference type="Rhea" id="RHEA:63021"/>
    </physiologicalReaction>
</comment>